<organism evidence="1 2">
    <name type="scientific">Mesorhizobium plurifarium</name>
    <dbReference type="NCBI Taxonomy" id="69974"/>
    <lineage>
        <taxon>Bacteria</taxon>
        <taxon>Pseudomonadati</taxon>
        <taxon>Pseudomonadota</taxon>
        <taxon>Alphaproteobacteria</taxon>
        <taxon>Hyphomicrobiales</taxon>
        <taxon>Phyllobacteriaceae</taxon>
        <taxon>Mesorhizobium</taxon>
    </lineage>
</organism>
<evidence type="ECO:0000313" key="2">
    <source>
        <dbReference type="Proteomes" id="UP000046373"/>
    </source>
</evidence>
<evidence type="ECO:0000313" key="1">
    <source>
        <dbReference type="EMBL" id="CDX35036.1"/>
    </source>
</evidence>
<name>A0A090F0J1_MESPL</name>
<dbReference type="Proteomes" id="UP000046373">
    <property type="component" value="Unassembled WGS sequence"/>
</dbReference>
<dbReference type="EMBL" id="CCNB01000012">
    <property type="protein sequence ID" value="CDX35036.1"/>
    <property type="molecule type" value="Genomic_DNA"/>
</dbReference>
<accession>A0A090F0J1</accession>
<gene>
    <name evidence="1" type="ORF">MPLDJ20_20038</name>
</gene>
<dbReference type="AlphaFoldDB" id="A0A090F0J1"/>
<sequence length="102" mass="11363">MSQVIGFRFRSSPVEMRPERHIVMYAHGLPFDLVVNFGRAVATVQGFKARNDFGVILGLPLVVANILDPSWHMITLGPQFGLFQVTQQRPLPGAISQSRFSP</sequence>
<reference evidence="1 2" key="1">
    <citation type="submission" date="2014-08" db="EMBL/GenBank/DDBJ databases">
        <authorList>
            <person name="Moulin Lionel"/>
        </authorList>
    </citation>
    <scope>NUCLEOTIDE SEQUENCE [LARGE SCALE GENOMIC DNA]</scope>
</reference>
<proteinExistence type="predicted"/>
<protein>
    <submittedName>
        <fullName evidence="1">Uncharacterized protein</fullName>
    </submittedName>
</protein>